<dbReference type="EMBL" id="JBBPFD010000002">
    <property type="protein sequence ID" value="KAK7938582.1"/>
    <property type="molecule type" value="Genomic_DNA"/>
</dbReference>
<feature type="compositionally biased region" description="Polar residues" evidence="5">
    <location>
        <begin position="641"/>
        <end position="664"/>
    </location>
</feature>
<dbReference type="Proteomes" id="UP001460270">
    <property type="component" value="Unassembled WGS sequence"/>
</dbReference>
<evidence type="ECO:0000256" key="5">
    <source>
        <dbReference type="SAM" id="MobiDB-lite"/>
    </source>
</evidence>
<feature type="compositionally biased region" description="Polar residues" evidence="5">
    <location>
        <begin position="514"/>
        <end position="525"/>
    </location>
</feature>
<feature type="compositionally biased region" description="Polar residues" evidence="5">
    <location>
        <begin position="692"/>
        <end position="701"/>
    </location>
</feature>
<evidence type="ECO:0000256" key="3">
    <source>
        <dbReference type="ARBA" id="ARBA00022552"/>
    </source>
</evidence>
<dbReference type="AlphaFoldDB" id="A0AAW0PVM9"/>
<feature type="compositionally biased region" description="Low complexity" evidence="5">
    <location>
        <begin position="363"/>
        <end position="375"/>
    </location>
</feature>
<protein>
    <submittedName>
        <fullName evidence="6">Uncharacterized protein</fullName>
    </submittedName>
</protein>
<feature type="region of interest" description="Disordered" evidence="5">
    <location>
        <begin position="309"/>
        <end position="773"/>
    </location>
</feature>
<proteinExistence type="inferred from homology"/>
<dbReference type="PANTHER" id="PTHR13026">
    <property type="entry name" value="NNP-1 PROTEIN NOVEL NUCLEAR PROTEIN 1 NOP52"/>
    <property type="match status" value="1"/>
</dbReference>
<comment type="caution">
    <text evidence="6">The sequence shown here is derived from an EMBL/GenBank/DDBJ whole genome shotgun (WGS) entry which is preliminary data.</text>
</comment>
<dbReference type="GO" id="GO:0030688">
    <property type="term" value="C:preribosome, small subunit precursor"/>
    <property type="evidence" value="ECO:0007669"/>
    <property type="project" value="InterPro"/>
</dbReference>
<comment type="similarity">
    <text evidence="2">Belongs to the RRP1 family.</text>
</comment>
<reference evidence="7" key="1">
    <citation type="submission" date="2024-04" db="EMBL/GenBank/DDBJ databases">
        <title>Salinicola lusitanus LLJ914,a marine bacterium isolated from the Okinawa Trough.</title>
        <authorList>
            <person name="Li J."/>
        </authorList>
    </citation>
    <scope>NUCLEOTIDE SEQUENCE [LARGE SCALE GENOMIC DNA]</scope>
</reference>
<organism evidence="6 7">
    <name type="scientific">Mugilogobius chulae</name>
    <name type="common">yellowstripe goby</name>
    <dbReference type="NCBI Taxonomy" id="88201"/>
    <lineage>
        <taxon>Eukaryota</taxon>
        <taxon>Metazoa</taxon>
        <taxon>Chordata</taxon>
        <taxon>Craniata</taxon>
        <taxon>Vertebrata</taxon>
        <taxon>Euteleostomi</taxon>
        <taxon>Actinopterygii</taxon>
        <taxon>Neopterygii</taxon>
        <taxon>Teleostei</taxon>
        <taxon>Neoteleostei</taxon>
        <taxon>Acanthomorphata</taxon>
        <taxon>Gobiaria</taxon>
        <taxon>Gobiiformes</taxon>
        <taxon>Gobioidei</taxon>
        <taxon>Gobiidae</taxon>
        <taxon>Gobionellinae</taxon>
        <taxon>Mugilogobius</taxon>
    </lineage>
</organism>
<feature type="compositionally biased region" description="Acidic residues" evidence="5">
    <location>
        <begin position="314"/>
        <end position="327"/>
    </location>
</feature>
<dbReference type="GO" id="GO:0005634">
    <property type="term" value="C:nucleus"/>
    <property type="evidence" value="ECO:0007669"/>
    <property type="project" value="UniProtKB-SubCell"/>
</dbReference>
<evidence type="ECO:0000256" key="1">
    <source>
        <dbReference type="ARBA" id="ARBA00004123"/>
    </source>
</evidence>
<dbReference type="InterPro" id="IPR010301">
    <property type="entry name" value="RRP1"/>
</dbReference>
<feature type="compositionally biased region" description="Polar residues" evidence="5">
    <location>
        <begin position="456"/>
        <end position="466"/>
    </location>
</feature>
<evidence type="ECO:0000256" key="2">
    <source>
        <dbReference type="ARBA" id="ARBA00006374"/>
    </source>
</evidence>
<feature type="compositionally biased region" description="Polar residues" evidence="5">
    <location>
        <begin position="404"/>
        <end position="413"/>
    </location>
</feature>
<gene>
    <name evidence="6" type="ORF">WMY93_001908</name>
</gene>
<keyword evidence="3" id="KW-0698">rRNA processing</keyword>
<feature type="region of interest" description="Disordered" evidence="5">
    <location>
        <begin position="218"/>
        <end position="262"/>
    </location>
</feature>
<comment type="subcellular location">
    <subcellularLocation>
        <location evidence="1">Nucleus</location>
    </subcellularLocation>
</comment>
<dbReference type="PANTHER" id="PTHR13026:SF0">
    <property type="entry name" value="RIBOSOMAL RNA PROCESSING 1B"/>
    <property type="match status" value="1"/>
</dbReference>
<keyword evidence="4" id="KW-0539">Nucleus</keyword>
<keyword evidence="7" id="KW-1185">Reference proteome</keyword>
<feature type="compositionally biased region" description="Acidic residues" evidence="5">
    <location>
        <begin position="234"/>
        <end position="251"/>
    </location>
</feature>
<name>A0AAW0PVM9_9GOBI</name>
<accession>A0AAW0PVM9</accession>
<dbReference type="Pfam" id="PF05997">
    <property type="entry name" value="Nop52"/>
    <property type="match status" value="2"/>
</dbReference>
<sequence length="773" mass="87318">MAAVKEPEVQFAQKLASNEKTMRRKALKKLRSYISARSRTNAGFSEEELLKLWKGLFYCLWMQDKLLRQEELSTQISGLLQHFHSFNAQLLFFETFLTTVKREWTGIDRLRMDKYYQLHTSVSGVGSSSLLQADTPPAGLQLHVLDLYLRELAVVGAPELTADQNLIFIEPFMKTAAKTKDRVLFGAICNSIFSTIIDQAPFAIQELLEDTNQEVKRTKHQATAHTNGTKAHFEDDDDLGEDDDDEEDNDGLADMGQPVDEDVGPVLQFDYEAVAAKLLQLSSRENTPSRNRHRLYKIIRVLRDLSQGSFPQDEYPEEVSTDEDDDDFGSRKRMKRMHTQEEEPEEEPEQKTTKGKRKKKTTSETSTESDSTVSSEQDKKCKKKKKTPSGTEPTAEVLSEVLPQVQSQPQEQLSILEPQENDTVTTPKPKKKKRKKAKKVLNELTVEESKAHAEPTPTTAQTQSHEQTPKEEKMTPQAAQDTTTGKRLKKKKVINKAPQNGPTVEESKAHAEPTPTTAQTQSQEQTLKEGKMTPQEGQDTVQKRPKKKKKQKDSAQAQPQEQTLAEVVSQPQRKKKGKAVETAAADETQRDSESPSPMTSVKVGLKRASQPEQEEAMVTEKKRRKKKIPVEFEYEAEEVQMQDSTGKPSDLPQTPLSSRPQKLQRNLREKPDFVSFQSRTCPPPPLFCRALSTFSKSATPKSDSKKVRFGLKNNQTAEFRRTDRSLLLSPDGSSRVPFDPEQKPKCGVLKSPPTPAPKQQQKKKKRATAADFF</sequence>
<evidence type="ECO:0000313" key="7">
    <source>
        <dbReference type="Proteomes" id="UP001460270"/>
    </source>
</evidence>
<feature type="compositionally biased region" description="Basic residues" evidence="5">
    <location>
        <begin position="428"/>
        <end position="439"/>
    </location>
</feature>
<evidence type="ECO:0000256" key="4">
    <source>
        <dbReference type="ARBA" id="ARBA00023242"/>
    </source>
</evidence>
<dbReference type="GO" id="GO:0006364">
    <property type="term" value="P:rRNA processing"/>
    <property type="evidence" value="ECO:0007669"/>
    <property type="project" value="UniProtKB-KW"/>
</dbReference>
<evidence type="ECO:0000313" key="6">
    <source>
        <dbReference type="EMBL" id="KAK7938582.1"/>
    </source>
</evidence>